<feature type="compositionally biased region" description="Polar residues" evidence="7">
    <location>
        <begin position="25"/>
        <end position="35"/>
    </location>
</feature>
<dbReference type="Proteomes" id="UP000276133">
    <property type="component" value="Unassembled WGS sequence"/>
</dbReference>
<proteinExistence type="predicted"/>
<keyword evidence="4" id="KW-0067">ATP-binding</keyword>
<evidence type="ECO:0000256" key="2">
    <source>
        <dbReference type="ARBA" id="ARBA00022741"/>
    </source>
</evidence>
<comment type="caution">
    <text evidence="9">The sequence shown here is derived from an EMBL/GenBank/DDBJ whole genome shotgun (WGS) entry which is preliminary data.</text>
</comment>
<evidence type="ECO:0000256" key="7">
    <source>
        <dbReference type="SAM" id="MobiDB-lite"/>
    </source>
</evidence>
<reference evidence="9 10" key="1">
    <citation type="journal article" date="2018" name="Sci. Rep.">
        <title>Genomic signatures of local adaptation to the degree of environmental predictability in rotifers.</title>
        <authorList>
            <person name="Franch-Gras L."/>
            <person name="Hahn C."/>
            <person name="Garcia-Roger E.M."/>
            <person name="Carmona M.J."/>
            <person name="Serra M."/>
            <person name="Gomez A."/>
        </authorList>
    </citation>
    <scope>NUCLEOTIDE SEQUENCE [LARGE SCALE GENOMIC DNA]</scope>
    <source>
        <strain evidence="9">HYR1</strain>
    </source>
</reference>
<dbReference type="EMBL" id="REGN01005917">
    <property type="protein sequence ID" value="RNA11580.1"/>
    <property type="molecule type" value="Genomic_DNA"/>
</dbReference>
<evidence type="ECO:0000256" key="6">
    <source>
        <dbReference type="ARBA" id="ARBA00048679"/>
    </source>
</evidence>
<keyword evidence="3 9" id="KW-0418">Kinase</keyword>
<evidence type="ECO:0000256" key="1">
    <source>
        <dbReference type="ARBA" id="ARBA00022679"/>
    </source>
</evidence>
<dbReference type="PROSITE" id="PS50011">
    <property type="entry name" value="PROTEIN_KINASE_DOM"/>
    <property type="match status" value="1"/>
</dbReference>
<dbReference type="PANTHER" id="PTHR44329">
    <property type="entry name" value="SERINE/THREONINE-PROTEIN KINASE TNNI3K-RELATED"/>
    <property type="match status" value="1"/>
</dbReference>
<organism evidence="9 10">
    <name type="scientific">Brachionus plicatilis</name>
    <name type="common">Marine rotifer</name>
    <name type="synonym">Brachionus muelleri</name>
    <dbReference type="NCBI Taxonomy" id="10195"/>
    <lineage>
        <taxon>Eukaryota</taxon>
        <taxon>Metazoa</taxon>
        <taxon>Spiralia</taxon>
        <taxon>Gnathifera</taxon>
        <taxon>Rotifera</taxon>
        <taxon>Eurotatoria</taxon>
        <taxon>Monogononta</taxon>
        <taxon>Pseudotrocha</taxon>
        <taxon>Ploima</taxon>
        <taxon>Brachionidae</taxon>
        <taxon>Brachionus</taxon>
    </lineage>
</organism>
<evidence type="ECO:0000313" key="10">
    <source>
        <dbReference type="Proteomes" id="UP000276133"/>
    </source>
</evidence>
<dbReference type="FunFam" id="3.30.200.20:FF:000034">
    <property type="entry name" value="Kinase suppressor of Ras 1"/>
    <property type="match status" value="1"/>
</dbReference>
<name>A0A3M7QJQ2_BRAPC</name>
<dbReference type="Gene3D" id="3.30.200.20">
    <property type="entry name" value="Phosphorylase Kinase, domain 1"/>
    <property type="match status" value="1"/>
</dbReference>
<keyword evidence="2" id="KW-0547">Nucleotide-binding</keyword>
<dbReference type="PROSITE" id="PS00109">
    <property type="entry name" value="PROTEIN_KINASE_TYR"/>
    <property type="match status" value="1"/>
</dbReference>
<evidence type="ECO:0000256" key="5">
    <source>
        <dbReference type="ARBA" id="ARBA00047899"/>
    </source>
</evidence>
<dbReference type="InterPro" id="IPR000719">
    <property type="entry name" value="Prot_kinase_dom"/>
</dbReference>
<feature type="non-terminal residue" evidence="9">
    <location>
        <position position="1"/>
    </location>
</feature>
<comment type="catalytic activity">
    <reaction evidence="6">
        <text>L-seryl-[protein] + ATP = O-phospho-L-seryl-[protein] + ADP + H(+)</text>
        <dbReference type="Rhea" id="RHEA:17989"/>
        <dbReference type="Rhea" id="RHEA-COMP:9863"/>
        <dbReference type="Rhea" id="RHEA-COMP:11604"/>
        <dbReference type="ChEBI" id="CHEBI:15378"/>
        <dbReference type="ChEBI" id="CHEBI:29999"/>
        <dbReference type="ChEBI" id="CHEBI:30616"/>
        <dbReference type="ChEBI" id="CHEBI:83421"/>
        <dbReference type="ChEBI" id="CHEBI:456216"/>
        <dbReference type="EC" id="2.7.11.1"/>
    </reaction>
</comment>
<dbReference type="InterPro" id="IPR001245">
    <property type="entry name" value="Ser-Thr/Tyr_kinase_cat_dom"/>
</dbReference>
<sequence length="396" mass="45117">FLKDSRSSSSCNSSEPNSPNYFKQIHNQQFNPHKLNTSDKKPSFSSISNASMGFFNTSQAPNQLVSSVTSTTTQNTLTASDNPQDSPKTESENAAEDEDETVTEDSKHFAQNSELQQFNIQYEEITQKTEIGRGRFGIVYKAYWHGEIASKEVTFNQNISEDSEELVQFKEEVSNLRKTRHSNLILFIGAYIKPPKCAIVMSLCRSPSLYKYLHTESVSSGNKVNLDWIIDICTQIAQAMGYLHNKQMIHKDLRSKNVFIDGNKAVISDFGLYSIRRLCNRLKRDDLLPITKECLYYMAPELVKVIGTGRIEAAFSQASDVYAFGTIWYEMFCHEFPFSSYSADSVLYLVGNGLKNLSPNIQLSKEFKRKENLSIFLSFRFFIFFVVCDETEIVQI</sequence>
<feature type="domain" description="Protein kinase" evidence="8">
    <location>
        <begin position="125"/>
        <end position="396"/>
    </location>
</feature>
<dbReference type="Pfam" id="PF07714">
    <property type="entry name" value="PK_Tyr_Ser-Thr"/>
    <property type="match status" value="1"/>
</dbReference>
<feature type="compositionally biased region" description="Low complexity" evidence="7">
    <location>
        <begin position="65"/>
        <end position="78"/>
    </location>
</feature>
<dbReference type="Gene3D" id="1.10.510.10">
    <property type="entry name" value="Transferase(Phosphotransferase) domain 1"/>
    <property type="match status" value="1"/>
</dbReference>
<dbReference type="STRING" id="10195.A0A3M7QJQ2"/>
<dbReference type="SUPFAM" id="SSF56112">
    <property type="entry name" value="Protein kinase-like (PK-like)"/>
    <property type="match status" value="1"/>
</dbReference>
<evidence type="ECO:0000259" key="8">
    <source>
        <dbReference type="PROSITE" id="PS50011"/>
    </source>
</evidence>
<dbReference type="InterPro" id="IPR011009">
    <property type="entry name" value="Kinase-like_dom_sf"/>
</dbReference>
<feature type="compositionally biased region" description="Polar residues" evidence="7">
    <location>
        <begin position="43"/>
        <end position="52"/>
    </location>
</feature>
<dbReference type="OrthoDB" id="774951at2759"/>
<evidence type="ECO:0000256" key="4">
    <source>
        <dbReference type="ARBA" id="ARBA00022840"/>
    </source>
</evidence>
<feature type="region of interest" description="Disordered" evidence="7">
    <location>
        <begin position="65"/>
        <end position="107"/>
    </location>
</feature>
<dbReference type="InterPro" id="IPR051681">
    <property type="entry name" value="Ser/Thr_Kinases-Pseudokinases"/>
</dbReference>
<accession>A0A3M7QJQ2</accession>
<gene>
    <name evidence="9" type="ORF">BpHYR1_039133</name>
</gene>
<feature type="compositionally biased region" description="Low complexity" evidence="7">
    <location>
        <begin position="7"/>
        <end position="20"/>
    </location>
</feature>
<keyword evidence="1" id="KW-0808">Transferase</keyword>
<dbReference type="GO" id="GO:0004674">
    <property type="term" value="F:protein serine/threonine kinase activity"/>
    <property type="evidence" value="ECO:0007669"/>
    <property type="project" value="UniProtKB-EC"/>
</dbReference>
<evidence type="ECO:0000256" key="3">
    <source>
        <dbReference type="ARBA" id="ARBA00022777"/>
    </source>
</evidence>
<comment type="catalytic activity">
    <reaction evidence="5">
        <text>L-threonyl-[protein] + ATP = O-phospho-L-threonyl-[protein] + ADP + H(+)</text>
        <dbReference type="Rhea" id="RHEA:46608"/>
        <dbReference type="Rhea" id="RHEA-COMP:11060"/>
        <dbReference type="Rhea" id="RHEA-COMP:11605"/>
        <dbReference type="ChEBI" id="CHEBI:15378"/>
        <dbReference type="ChEBI" id="CHEBI:30013"/>
        <dbReference type="ChEBI" id="CHEBI:30616"/>
        <dbReference type="ChEBI" id="CHEBI:61977"/>
        <dbReference type="ChEBI" id="CHEBI:456216"/>
        <dbReference type="EC" id="2.7.11.1"/>
    </reaction>
</comment>
<evidence type="ECO:0000313" key="9">
    <source>
        <dbReference type="EMBL" id="RNA11580.1"/>
    </source>
</evidence>
<dbReference type="PANTHER" id="PTHR44329:SF253">
    <property type="entry name" value="KINASE SUPPRESSOR OF RAS 2"/>
    <property type="match status" value="1"/>
</dbReference>
<protein>
    <submittedName>
        <fullName evidence="9">Kinase suppressor of Ras 2</fullName>
    </submittedName>
</protein>
<keyword evidence="10" id="KW-1185">Reference proteome</keyword>
<feature type="compositionally biased region" description="Acidic residues" evidence="7">
    <location>
        <begin position="93"/>
        <end position="103"/>
    </location>
</feature>
<feature type="region of interest" description="Disordered" evidence="7">
    <location>
        <begin position="1"/>
        <end position="52"/>
    </location>
</feature>
<dbReference type="AlphaFoldDB" id="A0A3M7QJQ2"/>
<dbReference type="InterPro" id="IPR008266">
    <property type="entry name" value="Tyr_kinase_AS"/>
</dbReference>
<dbReference type="GO" id="GO:0005524">
    <property type="term" value="F:ATP binding"/>
    <property type="evidence" value="ECO:0007669"/>
    <property type="project" value="UniProtKB-KW"/>
</dbReference>